<proteinExistence type="predicted"/>
<gene>
    <name evidence="1" type="ordered locus">TERMP_02261</name>
</gene>
<dbReference type="Pfam" id="PF12686">
    <property type="entry name" value="DUF3800"/>
    <property type="match status" value="1"/>
</dbReference>
<dbReference type="PATRIC" id="fig|391623.17.peg.2255"/>
<dbReference type="GeneID" id="10549085"/>
<dbReference type="OrthoDB" id="379658at2157"/>
<dbReference type="eggNOG" id="arCOG07100">
    <property type="taxonomic scope" value="Archaea"/>
</dbReference>
<dbReference type="AlphaFoldDB" id="F0LN95"/>
<dbReference type="HOGENOM" id="CLU_1018123_0_0_2"/>
<accession>F0LN95</accession>
<dbReference type="EMBL" id="CP002373">
    <property type="protein sequence ID" value="ADT85234.1"/>
    <property type="molecule type" value="Genomic_DNA"/>
</dbReference>
<evidence type="ECO:0008006" key="3">
    <source>
        <dbReference type="Google" id="ProtNLM"/>
    </source>
</evidence>
<evidence type="ECO:0000313" key="1">
    <source>
        <dbReference type="EMBL" id="ADT85234.1"/>
    </source>
</evidence>
<keyword evidence="1" id="KW-0614">Plasmid</keyword>
<evidence type="ECO:0000313" key="2">
    <source>
        <dbReference type="Proteomes" id="UP000007478"/>
    </source>
</evidence>
<name>F0LN95_THEBM</name>
<dbReference type="InterPro" id="IPR024524">
    <property type="entry name" value="DUF3800"/>
</dbReference>
<protein>
    <recommendedName>
        <fullName evidence="3">DUF3800 domain-containing protein</fullName>
    </recommendedName>
</protein>
<keyword evidence="2" id="KW-1185">Reference proteome</keyword>
<geneLocation type="plasmid" evidence="1 2">
    <name>pTBMP1</name>
</geneLocation>
<dbReference type="Proteomes" id="UP000007478">
    <property type="component" value="Plasmid pTBMP1"/>
</dbReference>
<reference evidence="1 2" key="1">
    <citation type="journal article" date="2011" name="J. Bacteriol.">
        <title>Complete genome sequence of the hyperthermophilic, piezophilic, heterotrophic, and carboxydotrophic archaeon Thermococcus barophilus MP.</title>
        <authorList>
            <person name="Vannier P."/>
            <person name="Marteinsson V.T."/>
            <person name="Fridjonsson O.H."/>
            <person name="Oger P."/>
            <person name="Jebbar M."/>
        </authorList>
    </citation>
    <scope>NUCLEOTIDE SEQUENCE [LARGE SCALE GENOMIC DNA]</scope>
    <source>
        <strain evidence="2">DSM 11836 / MP</strain>
    </source>
</reference>
<organism evidence="1 2">
    <name type="scientific">Thermococcus barophilus (strain DSM 11836 / MP)</name>
    <dbReference type="NCBI Taxonomy" id="391623"/>
    <lineage>
        <taxon>Archaea</taxon>
        <taxon>Methanobacteriati</taxon>
        <taxon>Methanobacteriota</taxon>
        <taxon>Thermococci</taxon>
        <taxon>Thermococcales</taxon>
        <taxon>Thermococcaceae</taxon>
        <taxon>Thermococcus</taxon>
    </lineage>
</organism>
<dbReference type="KEGG" id="tba:TERMP_02261"/>
<dbReference type="RefSeq" id="WP_013747456.1">
    <property type="nucleotide sequence ID" value="NC_015471.1"/>
</dbReference>
<sequence>MVEFIFSDEAGRIGVGNYYLRSVVVIPEKEYFEASNEFLSLKEEYGIPKDEELKTSDIWFLKICQEKNSPNLEKRCNKRLKKYLVDSKKGYEYYMEFLEKSLKLIPRSSVIIVVWTYFFERVFKNQRDIERDFLQTIMLRIEDELKEQGKRGIILYDVAFLKPLSRFYSEIFLRGEFVEKYSHIKDSIAFEVSTYSFGIQVADYISNIVLNALRGYKESRCLFIKYVRPKLRKKEAVSILRTGFIPLYLEHYRKGNLGESLIQKISWDLGL</sequence>